<reference evidence="2 3" key="1">
    <citation type="journal article" date="2016" name="Nat. Commun.">
        <title>Thousands of microbial genomes shed light on interconnected biogeochemical processes in an aquifer system.</title>
        <authorList>
            <person name="Anantharaman K."/>
            <person name="Brown C.T."/>
            <person name="Hug L.A."/>
            <person name="Sharon I."/>
            <person name="Castelle C.J."/>
            <person name="Probst A.J."/>
            <person name="Thomas B.C."/>
            <person name="Singh A."/>
            <person name="Wilkins M.J."/>
            <person name="Karaoz U."/>
            <person name="Brodie E.L."/>
            <person name="Williams K.H."/>
            <person name="Hubbard S.S."/>
            <person name="Banfield J.F."/>
        </authorList>
    </citation>
    <scope>NUCLEOTIDE SEQUENCE [LARGE SCALE GENOMIC DNA]</scope>
</reference>
<gene>
    <name evidence="2" type="ORF">A3B37_00030</name>
</gene>
<keyword evidence="1" id="KW-1133">Transmembrane helix</keyword>
<keyword evidence="1" id="KW-0812">Transmembrane</keyword>
<feature type="transmembrane region" description="Helical" evidence="1">
    <location>
        <begin position="20"/>
        <end position="40"/>
    </location>
</feature>
<dbReference type="AlphaFoldDB" id="A0A1G2LCE4"/>
<organism evidence="2 3">
    <name type="scientific">Candidatus Sungbacteria bacterium RIFCSPLOWO2_01_FULL_59_16</name>
    <dbReference type="NCBI Taxonomy" id="1802280"/>
    <lineage>
        <taxon>Bacteria</taxon>
        <taxon>Candidatus Sungiibacteriota</taxon>
    </lineage>
</organism>
<dbReference type="EMBL" id="MHQS01000015">
    <property type="protein sequence ID" value="OHA08479.1"/>
    <property type="molecule type" value="Genomic_DNA"/>
</dbReference>
<evidence type="ECO:0000313" key="2">
    <source>
        <dbReference type="EMBL" id="OHA08479.1"/>
    </source>
</evidence>
<accession>A0A1G2LCE4</accession>
<evidence type="ECO:0000256" key="1">
    <source>
        <dbReference type="SAM" id="Phobius"/>
    </source>
</evidence>
<evidence type="ECO:0000313" key="3">
    <source>
        <dbReference type="Proteomes" id="UP000176705"/>
    </source>
</evidence>
<protein>
    <submittedName>
        <fullName evidence="2">Uncharacterized protein</fullName>
    </submittedName>
</protein>
<keyword evidence="1" id="KW-0472">Membrane</keyword>
<dbReference type="Proteomes" id="UP000176705">
    <property type="component" value="Unassembled WGS sequence"/>
</dbReference>
<comment type="caution">
    <text evidence="2">The sequence shown here is derived from an EMBL/GenBank/DDBJ whole genome shotgun (WGS) entry which is preliminary data.</text>
</comment>
<proteinExistence type="predicted"/>
<sequence>MNRQRIIAASPHGSGGFGAFGAIALAAVLVALAGVGYFVYRNYFAPRRFTFPRAITSFEECANAGYPVAESYPRQCHTPDGRTFTEELTDDTGALDISSWKTYRNEKYGFEVRYPEDGDIVEGSSLKNSAIYNFTIRFYREPHKAESGVLIDKALISVSRSLLPLRQDISKGDEKFTTITILSKNTVVVDNVPAEKVLLLTSLDASKAEEFFGEDTTFDFEVRDWVVSLEHDGYFYEISAPAEKQGDEQFLDTLLSTFKFIR</sequence>
<name>A0A1G2LCE4_9BACT</name>